<feature type="region of interest" description="Disordered" evidence="2">
    <location>
        <begin position="342"/>
        <end position="376"/>
    </location>
</feature>
<dbReference type="Proteomes" id="UP000287166">
    <property type="component" value="Unassembled WGS sequence"/>
</dbReference>
<keyword evidence="4" id="KW-1185">Reference proteome</keyword>
<name>A0A401G829_9APHY</name>
<accession>A0A401G829</accession>
<feature type="coiled-coil region" evidence="1">
    <location>
        <begin position="35"/>
        <end position="62"/>
    </location>
</feature>
<evidence type="ECO:0000313" key="3">
    <source>
        <dbReference type="EMBL" id="GBE78307.1"/>
    </source>
</evidence>
<protein>
    <submittedName>
        <fullName evidence="3">Uncharacterized protein</fullName>
    </submittedName>
</protein>
<dbReference type="InParanoid" id="A0A401G829"/>
<keyword evidence="1" id="KW-0175">Coiled coil</keyword>
<evidence type="ECO:0000256" key="2">
    <source>
        <dbReference type="SAM" id="MobiDB-lite"/>
    </source>
</evidence>
<evidence type="ECO:0000313" key="4">
    <source>
        <dbReference type="Proteomes" id="UP000287166"/>
    </source>
</evidence>
<gene>
    <name evidence="3" type="ORF">SCP_0111920</name>
</gene>
<dbReference type="AlphaFoldDB" id="A0A401G829"/>
<reference evidence="3 4" key="1">
    <citation type="journal article" date="2018" name="Sci. Rep.">
        <title>Genome sequence of the cauliflower mushroom Sparassis crispa (Hanabiratake) and its association with beneficial usage.</title>
        <authorList>
            <person name="Kiyama R."/>
            <person name="Furutani Y."/>
            <person name="Kawaguchi K."/>
            <person name="Nakanishi T."/>
        </authorList>
    </citation>
    <scope>NUCLEOTIDE SEQUENCE [LARGE SCALE GENOMIC DNA]</scope>
</reference>
<dbReference type="EMBL" id="BFAD01000001">
    <property type="protein sequence ID" value="GBE78307.1"/>
    <property type="molecule type" value="Genomic_DNA"/>
</dbReference>
<organism evidence="3 4">
    <name type="scientific">Sparassis crispa</name>
    <dbReference type="NCBI Taxonomy" id="139825"/>
    <lineage>
        <taxon>Eukaryota</taxon>
        <taxon>Fungi</taxon>
        <taxon>Dikarya</taxon>
        <taxon>Basidiomycota</taxon>
        <taxon>Agaricomycotina</taxon>
        <taxon>Agaricomycetes</taxon>
        <taxon>Polyporales</taxon>
        <taxon>Sparassidaceae</taxon>
        <taxon>Sparassis</taxon>
    </lineage>
</organism>
<comment type="caution">
    <text evidence="3">The sequence shown here is derived from an EMBL/GenBank/DDBJ whole genome shotgun (WGS) entry which is preliminary data.</text>
</comment>
<dbReference type="OrthoDB" id="2879738at2759"/>
<proteinExistence type="predicted"/>
<evidence type="ECO:0000256" key="1">
    <source>
        <dbReference type="SAM" id="Coils"/>
    </source>
</evidence>
<dbReference type="GeneID" id="38775224"/>
<sequence>MVKLLGNELKLVRQELRELKGGDSTSSTLSDVDHNIALKRENDQLKHELADLRLRLEAALEGQDGKSHLSNASSYDEVCQQLSASLEDGARKDEEYAQITGRLEDKLAALKGKYKQKGQTVQRRIEGLRQRPLRPRRRLCLKHFHFLNMSQTDARQPPLKSLKPMTSGRSFCLSKAARGLCMPGDVIRGSYNDLVWPQASFGHCVLLTPLYFINPMAQSGIATWEKSGFVERLKELPSQQRDLFYRQQDVWYYYGTFECIGSATLPAHEIRKIVNGPKFIERVEQRTTPSSELVPPVISKMIQNMYAEGILTIACIGFRYVGYNRKLDIVLQAEMAGKTIIPVPKEGSTGPAASVTSKRRHDEDNDGRSHKRSKAS</sequence>
<dbReference type="RefSeq" id="XP_027609220.1">
    <property type="nucleotide sequence ID" value="XM_027753419.1"/>
</dbReference>